<evidence type="ECO:0000313" key="2">
    <source>
        <dbReference type="Proteomes" id="UP000553632"/>
    </source>
</evidence>
<reference evidence="1 2" key="1">
    <citation type="submission" date="2020-04" db="EMBL/GenBank/DDBJ databases">
        <title>Perkinsus olseni comparative genomics.</title>
        <authorList>
            <person name="Bogema D.R."/>
        </authorList>
    </citation>
    <scope>NUCLEOTIDE SEQUENCE [LARGE SCALE GENOMIC DNA]</scope>
    <source>
        <strain evidence="1 2">ATCC PRA-207</strain>
    </source>
</reference>
<dbReference type="Proteomes" id="UP000553632">
    <property type="component" value="Unassembled WGS sequence"/>
</dbReference>
<evidence type="ECO:0000313" key="1">
    <source>
        <dbReference type="EMBL" id="KAF4754362.1"/>
    </source>
</evidence>
<sequence length="334" mass="37703">ICLSCPDSLWKALDKKAADIDFSTVSGIDDKSEPALYERISLPSPSQEEMIIPFDAVPTICTDLLNRLVSRGWQPMRNCPNWVARLRELAADEVRDDPRQSHVFELRCDSSRGEHHFSIPSSVRRIAERAYERLSTQQQEAFDDLVHGYQKRGWWIARTEEELQQLSRSTRILPPSVVFMIPGTNRRRDRLVVDLRRANRSFTRGSSSSVTVSICIAAARLYGAAAMWVMDCSRAFYKLRWVGLLALLVVRSKLFTSDRCVFGVTTGPGSLGHTLGELIAVFRTLCTVALLYFLLLCFVDDILCAGLDGARAVCWLIYTLQRCAFGVSLKKFQA</sequence>
<organism evidence="1 2">
    <name type="scientific">Perkinsus olseni</name>
    <name type="common">Perkinsus atlanticus</name>
    <dbReference type="NCBI Taxonomy" id="32597"/>
    <lineage>
        <taxon>Eukaryota</taxon>
        <taxon>Sar</taxon>
        <taxon>Alveolata</taxon>
        <taxon>Perkinsozoa</taxon>
        <taxon>Perkinsea</taxon>
        <taxon>Perkinsida</taxon>
        <taxon>Perkinsidae</taxon>
        <taxon>Perkinsus</taxon>
    </lineage>
</organism>
<keyword evidence="2" id="KW-1185">Reference proteome</keyword>
<gene>
    <name evidence="1" type="ORF">FOZ63_014526</name>
</gene>
<dbReference type="SUPFAM" id="SSF56672">
    <property type="entry name" value="DNA/RNA polymerases"/>
    <property type="match status" value="1"/>
</dbReference>
<dbReference type="EMBL" id="JABANO010004935">
    <property type="protein sequence ID" value="KAF4754362.1"/>
    <property type="molecule type" value="Genomic_DNA"/>
</dbReference>
<proteinExistence type="predicted"/>
<comment type="caution">
    <text evidence="1">The sequence shown here is derived from an EMBL/GenBank/DDBJ whole genome shotgun (WGS) entry which is preliminary data.</text>
</comment>
<name>A0A7J6UB02_PEROL</name>
<feature type="non-terminal residue" evidence="1">
    <location>
        <position position="1"/>
    </location>
</feature>
<dbReference type="AlphaFoldDB" id="A0A7J6UB02"/>
<dbReference type="InterPro" id="IPR043502">
    <property type="entry name" value="DNA/RNA_pol_sf"/>
</dbReference>
<evidence type="ECO:0008006" key="3">
    <source>
        <dbReference type="Google" id="ProtNLM"/>
    </source>
</evidence>
<protein>
    <recommendedName>
        <fullName evidence="3">Reverse transcriptase domain-containing protein</fullName>
    </recommendedName>
</protein>
<feature type="non-terminal residue" evidence="1">
    <location>
        <position position="334"/>
    </location>
</feature>
<accession>A0A7J6UB02</accession>